<proteinExistence type="predicted"/>
<feature type="transmembrane region" description="Helical" evidence="2">
    <location>
        <begin position="6"/>
        <end position="26"/>
    </location>
</feature>
<dbReference type="STRING" id="126156.SAMN05421670_2396"/>
<keyword evidence="2" id="KW-0812">Transmembrane</keyword>
<gene>
    <name evidence="3" type="ORF">SAMN05421670_2396</name>
</gene>
<feature type="region of interest" description="Disordered" evidence="1">
    <location>
        <begin position="37"/>
        <end position="57"/>
    </location>
</feature>
<dbReference type="OrthoDB" id="2451965at2"/>
<reference evidence="4" key="1">
    <citation type="submission" date="2016-10" db="EMBL/GenBank/DDBJ databases">
        <authorList>
            <person name="Varghese N."/>
            <person name="Submissions S."/>
        </authorList>
    </citation>
    <scope>NUCLEOTIDE SEQUENCE [LARGE SCALE GENOMIC DNA]</scope>
    <source>
        <strain evidence="4">DSM 11706</strain>
    </source>
</reference>
<dbReference type="EMBL" id="FOXU01000004">
    <property type="protein sequence ID" value="SFQ51486.1"/>
    <property type="molecule type" value="Genomic_DNA"/>
</dbReference>
<evidence type="ECO:0000313" key="4">
    <source>
        <dbReference type="Proteomes" id="UP000198734"/>
    </source>
</evidence>
<keyword evidence="4" id="KW-1185">Reference proteome</keyword>
<dbReference type="RefSeq" id="WP_093537131.1">
    <property type="nucleotide sequence ID" value="NZ_FOXU01000004.1"/>
</dbReference>
<evidence type="ECO:0008006" key="5">
    <source>
        <dbReference type="Google" id="ProtNLM"/>
    </source>
</evidence>
<dbReference type="Proteomes" id="UP000198734">
    <property type="component" value="Unassembled WGS sequence"/>
</dbReference>
<organism evidence="3 4">
    <name type="scientific">Psychrobacillus psychrotolerans</name>
    <dbReference type="NCBI Taxonomy" id="126156"/>
    <lineage>
        <taxon>Bacteria</taxon>
        <taxon>Bacillati</taxon>
        <taxon>Bacillota</taxon>
        <taxon>Bacilli</taxon>
        <taxon>Bacillales</taxon>
        <taxon>Bacillaceae</taxon>
        <taxon>Psychrobacillus</taxon>
    </lineage>
</organism>
<evidence type="ECO:0000256" key="1">
    <source>
        <dbReference type="SAM" id="MobiDB-lite"/>
    </source>
</evidence>
<dbReference type="SUPFAM" id="SSF52266">
    <property type="entry name" value="SGNH hydrolase"/>
    <property type="match status" value="1"/>
</dbReference>
<feature type="compositionally biased region" description="Basic and acidic residues" evidence="1">
    <location>
        <begin position="46"/>
        <end position="57"/>
    </location>
</feature>
<keyword evidence="2" id="KW-0472">Membrane</keyword>
<dbReference type="AlphaFoldDB" id="A0A1I5Z4S0"/>
<protein>
    <recommendedName>
        <fullName evidence="5">SGNH/GDSL hydrolase family protein</fullName>
    </recommendedName>
</protein>
<evidence type="ECO:0000313" key="3">
    <source>
        <dbReference type="EMBL" id="SFQ51486.1"/>
    </source>
</evidence>
<sequence>MRYGRVIVPIVFLGCIVVLITSYSIWKSKIEMVKGETNNSQTEQRTLIEEDKEKTELESPKVAPTISRETIEQAIVNADEPVQEIVLNRFDAGEQVQMLIVGSTAMDDGSPGYAKLLTDELANTYGSFLETSVASFDGTSKNFIEEKMDEIDWTKAYDLVLYEPFTLNNNGKVKIEDEHKHIQVLEEKMLAEVSDAVLVLQPSYPIYEAAFYLVQIEALEKYAKGKAYPFINHWSSWPSTSDENLTTFLTEDNSPNEEGAKLWASSLINYFTAK</sequence>
<accession>A0A1I5Z4S0</accession>
<name>A0A1I5Z4S0_9BACI</name>
<evidence type="ECO:0000256" key="2">
    <source>
        <dbReference type="SAM" id="Phobius"/>
    </source>
</evidence>
<keyword evidence="2" id="KW-1133">Transmembrane helix</keyword>